<reference evidence="2 3" key="1">
    <citation type="submission" date="2016-03" db="EMBL/GenBank/DDBJ databases">
        <title>Genome sequencing of Devosia sp. S37.</title>
        <authorList>
            <person name="Mohd Nor M."/>
        </authorList>
    </citation>
    <scope>NUCLEOTIDE SEQUENCE [LARGE SCALE GENOMIC DNA]</scope>
    <source>
        <strain evidence="2 3">S37</strain>
    </source>
</reference>
<evidence type="ECO:0000313" key="2">
    <source>
        <dbReference type="EMBL" id="OAM84320.1"/>
    </source>
</evidence>
<feature type="domain" description="N-acetyltransferase" evidence="1">
    <location>
        <begin position="2"/>
        <end position="196"/>
    </location>
</feature>
<dbReference type="Proteomes" id="UP000078389">
    <property type="component" value="Unassembled WGS sequence"/>
</dbReference>
<dbReference type="Pfam" id="PF00583">
    <property type="entry name" value="Acetyltransf_1"/>
    <property type="match status" value="1"/>
</dbReference>
<dbReference type="EMBL" id="LVVY01000001">
    <property type="protein sequence ID" value="OAM84320.1"/>
    <property type="molecule type" value="Genomic_DNA"/>
</dbReference>
<comment type="caution">
    <text evidence="2">The sequence shown here is derived from an EMBL/GenBank/DDBJ whole genome shotgun (WGS) entry which is preliminary data.</text>
</comment>
<dbReference type="OrthoDB" id="8593648at2"/>
<sequence>MVTLRAYRPDDLDALYSICLRTGDAGKDASPLHNDPQLVGHIYAAPYGVLEPEHVFVAEDAEGVAGYVVGTHDSERFSDRLDAEWWPKLRTIYADAEGMSAADRERIATIMAPHRALPHLVGPYPAHIHMNLLPRLRGQRIGTKLLDLWVEQARAAGVKGIHLGASAGNAGGIAFWSKSFKELGPYGGAVWFGMSL</sequence>
<dbReference type="PROSITE" id="PS51186">
    <property type="entry name" value="GNAT"/>
    <property type="match status" value="1"/>
</dbReference>
<dbReference type="AlphaFoldDB" id="A0A178I7K4"/>
<protein>
    <submittedName>
        <fullName evidence="2">Acetyltransferase</fullName>
    </submittedName>
</protein>
<accession>A0A178I7K4</accession>
<dbReference type="InterPro" id="IPR016181">
    <property type="entry name" value="Acyl_CoA_acyltransferase"/>
</dbReference>
<dbReference type="STRING" id="1770058.A3840_00690"/>
<proteinExistence type="predicted"/>
<gene>
    <name evidence="2" type="ORF">A3840_00690</name>
</gene>
<dbReference type="SUPFAM" id="SSF55729">
    <property type="entry name" value="Acyl-CoA N-acyltransferases (Nat)"/>
    <property type="match status" value="1"/>
</dbReference>
<dbReference type="InterPro" id="IPR051822">
    <property type="entry name" value="Glycosyl_Hydrolase_84"/>
</dbReference>
<keyword evidence="2" id="KW-0808">Transferase</keyword>
<dbReference type="Gene3D" id="3.40.630.30">
    <property type="match status" value="1"/>
</dbReference>
<keyword evidence="3" id="KW-1185">Reference proteome</keyword>
<dbReference type="PANTHER" id="PTHR13170">
    <property type="entry name" value="O-GLCNACASE"/>
    <property type="match status" value="1"/>
</dbReference>
<name>A0A178I7K4_9HYPH</name>
<evidence type="ECO:0000313" key="3">
    <source>
        <dbReference type="Proteomes" id="UP000078389"/>
    </source>
</evidence>
<dbReference type="InterPro" id="IPR000182">
    <property type="entry name" value="GNAT_dom"/>
</dbReference>
<dbReference type="PANTHER" id="PTHR13170:SF16">
    <property type="entry name" value="PROTEIN O-GLCNACASE"/>
    <property type="match status" value="1"/>
</dbReference>
<organism evidence="2 3">
    <name type="scientific">Devosia elaeis</name>
    <dbReference type="NCBI Taxonomy" id="1770058"/>
    <lineage>
        <taxon>Bacteria</taxon>
        <taxon>Pseudomonadati</taxon>
        <taxon>Pseudomonadota</taxon>
        <taxon>Alphaproteobacteria</taxon>
        <taxon>Hyphomicrobiales</taxon>
        <taxon>Devosiaceae</taxon>
        <taxon>Devosia</taxon>
    </lineage>
</organism>
<evidence type="ECO:0000259" key="1">
    <source>
        <dbReference type="PROSITE" id="PS51186"/>
    </source>
</evidence>
<dbReference type="RefSeq" id="WP_067450314.1">
    <property type="nucleotide sequence ID" value="NZ_LVVY01000001.1"/>
</dbReference>
<dbReference type="GO" id="GO:0016747">
    <property type="term" value="F:acyltransferase activity, transferring groups other than amino-acyl groups"/>
    <property type="evidence" value="ECO:0007669"/>
    <property type="project" value="InterPro"/>
</dbReference>
<dbReference type="CDD" id="cd04301">
    <property type="entry name" value="NAT_SF"/>
    <property type="match status" value="1"/>
</dbReference>